<dbReference type="OrthoDB" id="9802326at2"/>
<keyword evidence="7" id="KW-0808">Transferase</keyword>
<dbReference type="GO" id="GO:0004824">
    <property type="term" value="F:lysine-tRNA ligase activity"/>
    <property type="evidence" value="ECO:0007669"/>
    <property type="project" value="InterPro"/>
</dbReference>
<proteinExistence type="predicted"/>
<keyword evidence="7" id="KW-0251">Elongation factor</keyword>
<dbReference type="GO" id="GO:0006430">
    <property type="term" value="P:lysyl-tRNA aminoacylation"/>
    <property type="evidence" value="ECO:0007669"/>
    <property type="project" value="InterPro"/>
</dbReference>
<keyword evidence="3" id="KW-0547">Nucleotide-binding</keyword>
<dbReference type="InterPro" id="IPR045864">
    <property type="entry name" value="aa-tRNA-synth_II/BPL/LPL"/>
</dbReference>
<keyword evidence="4" id="KW-0067">ATP-binding</keyword>
<gene>
    <name evidence="7" type="ORF">MPL1_05804</name>
</gene>
<evidence type="ECO:0000256" key="5">
    <source>
        <dbReference type="ARBA" id="ARBA00052794"/>
    </source>
</evidence>
<dbReference type="RefSeq" id="WP_009726164.1">
    <property type="nucleotide sequence ID" value="NZ_APHR01000028.1"/>
</dbReference>
<dbReference type="InterPro" id="IPR004525">
    <property type="entry name" value="EpmA"/>
</dbReference>
<dbReference type="GO" id="GO:0016740">
    <property type="term" value="F:transferase activity"/>
    <property type="evidence" value="ECO:0007669"/>
    <property type="project" value="UniProtKB-KW"/>
</dbReference>
<dbReference type="AlphaFoldDB" id="M7NWZ0"/>
<dbReference type="PATRIC" id="fig|1286106.3.peg.1164"/>
<dbReference type="STRING" id="1286106.MPL1_05804"/>
<dbReference type="GO" id="GO:0003746">
    <property type="term" value="F:translation elongation factor activity"/>
    <property type="evidence" value="ECO:0007669"/>
    <property type="project" value="UniProtKB-KW"/>
</dbReference>
<dbReference type="InterPro" id="IPR018149">
    <property type="entry name" value="Lys-tRNA-synth_II_C"/>
</dbReference>
<dbReference type="GO" id="GO:0005524">
    <property type="term" value="F:ATP binding"/>
    <property type="evidence" value="ECO:0007669"/>
    <property type="project" value="UniProtKB-KW"/>
</dbReference>
<evidence type="ECO:0000256" key="1">
    <source>
        <dbReference type="ARBA" id="ARBA00011738"/>
    </source>
</evidence>
<dbReference type="eggNOG" id="COG2269">
    <property type="taxonomic scope" value="Bacteria"/>
</dbReference>
<keyword evidence="2" id="KW-0436">Ligase</keyword>
<dbReference type="PANTHER" id="PTHR42918:SF6">
    <property type="entry name" value="ELONGATION FACTOR P--(R)-BETA-LYSINE LIGASE"/>
    <property type="match status" value="1"/>
</dbReference>
<comment type="caution">
    <text evidence="7">The sequence shown here is derived from an EMBL/GenBank/DDBJ whole genome shotgun (WGS) entry which is preliminary data.</text>
</comment>
<feature type="domain" description="Aminoacyl-transfer RNA synthetases class-II family profile" evidence="6">
    <location>
        <begin position="17"/>
        <end position="321"/>
    </location>
</feature>
<dbReference type="GO" id="GO:0000049">
    <property type="term" value="F:tRNA binding"/>
    <property type="evidence" value="ECO:0007669"/>
    <property type="project" value="TreeGrafter"/>
</dbReference>
<dbReference type="InterPro" id="IPR004364">
    <property type="entry name" value="Aa-tRNA-synt_II"/>
</dbReference>
<dbReference type="GO" id="GO:0005829">
    <property type="term" value="C:cytosol"/>
    <property type="evidence" value="ECO:0007669"/>
    <property type="project" value="TreeGrafter"/>
</dbReference>
<dbReference type="PRINTS" id="PR00982">
    <property type="entry name" value="TRNASYNTHLYS"/>
</dbReference>
<evidence type="ECO:0000256" key="4">
    <source>
        <dbReference type="ARBA" id="ARBA00022840"/>
    </source>
</evidence>
<dbReference type="Proteomes" id="UP000012019">
    <property type="component" value="Unassembled WGS sequence"/>
</dbReference>
<reference evidence="7 8" key="1">
    <citation type="journal article" date="2013" name="Genome Announc.">
        <title>Draft Genome Sequence of Methylophaga lonarensis MPLT, a Haloalkaliphilic (Non-Methane-Utilizing) Methylotroph.</title>
        <authorList>
            <person name="Shetty S.A."/>
            <person name="Marathe N.P."/>
            <person name="Munot H."/>
            <person name="Antony C.P."/>
            <person name="Dhotre D.P."/>
            <person name="Murrell J.C."/>
            <person name="Shouche Y.S."/>
        </authorList>
    </citation>
    <scope>NUCLEOTIDE SEQUENCE [LARGE SCALE GENOMIC DNA]</scope>
    <source>
        <strain evidence="7 8">MPL</strain>
    </source>
</reference>
<evidence type="ECO:0000259" key="6">
    <source>
        <dbReference type="PROSITE" id="PS50862"/>
    </source>
</evidence>
<comment type="subunit">
    <text evidence="1">Homodimer.</text>
</comment>
<dbReference type="FunFam" id="3.30.930.10:FF:000017">
    <property type="entry name" value="Elongation factor P--(R)-beta-lysine ligase"/>
    <property type="match status" value="1"/>
</dbReference>
<dbReference type="PROSITE" id="PS50862">
    <property type="entry name" value="AA_TRNA_LIGASE_II"/>
    <property type="match status" value="1"/>
</dbReference>
<accession>M7NWZ0</accession>
<comment type="catalytic activity">
    <reaction evidence="5">
        <text>D-beta-lysine + L-lysyl-[protein] + ATP = N(6)-((3R)-3,6-diaminohexanoyl)-L-lysyl-[protein] + AMP + diphosphate + H(+)</text>
        <dbReference type="Rhea" id="RHEA:83435"/>
        <dbReference type="Rhea" id="RHEA-COMP:9752"/>
        <dbReference type="Rhea" id="RHEA-COMP:20131"/>
        <dbReference type="ChEBI" id="CHEBI:15378"/>
        <dbReference type="ChEBI" id="CHEBI:29969"/>
        <dbReference type="ChEBI" id="CHEBI:30616"/>
        <dbReference type="ChEBI" id="CHEBI:33019"/>
        <dbReference type="ChEBI" id="CHEBI:84138"/>
        <dbReference type="ChEBI" id="CHEBI:156053"/>
        <dbReference type="ChEBI" id="CHEBI:456215"/>
    </reaction>
    <physiologicalReaction direction="left-to-right" evidence="5">
        <dbReference type="Rhea" id="RHEA:83436"/>
    </physiologicalReaction>
</comment>
<evidence type="ECO:0000256" key="3">
    <source>
        <dbReference type="ARBA" id="ARBA00022741"/>
    </source>
</evidence>
<protein>
    <submittedName>
        <fullName evidence="7">Translation elongation factor P Lys34:lysine transferase</fullName>
    </submittedName>
</protein>
<keyword evidence="7" id="KW-0648">Protein biosynthesis</keyword>
<sequence>MADTELMQNKLKRRAQLMADVRHFFAERAVLEVDTPMLSSAAPTATYLDSFATHCDAGEKAHRRYLHTSPEFAMKRLLAAGSGPIYQICHVFRNGELGRLHSPEFTMLEWYRPGFTLLMLMQELDQLLQKLTDFAPAVYFSYAQVFNDYLQIDCLQADETELRMLALDKIPALPASWQTDRDGWLELLMTQCIEPQLAQLSAPVMIYDFPASQAQLARCVEDAQGNKVAARFELYAGGLELANGYDELTDAIELHKRFVDDNRVRKSLGKAEMPIDQHLLMAQSQGLPQCSGVALGLDRLLMLLLDTQEIAAVQSIGFSDN</sequence>
<dbReference type="Pfam" id="PF00152">
    <property type="entry name" value="tRNA-synt_2"/>
    <property type="match status" value="1"/>
</dbReference>
<dbReference type="EMBL" id="APHR01000028">
    <property type="protein sequence ID" value="EMR13263.1"/>
    <property type="molecule type" value="Genomic_DNA"/>
</dbReference>
<keyword evidence="8" id="KW-1185">Reference proteome</keyword>
<evidence type="ECO:0000256" key="2">
    <source>
        <dbReference type="ARBA" id="ARBA00022598"/>
    </source>
</evidence>
<name>M7NWZ0_9GAMM</name>
<evidence type="ECO:0000313" key="8">
    <source>
        <dbReference type="Proteomes" id="UP000012019"/>
    </source>
</evidence>
<dbReference type="SUPFAM" id="SSF55681">
    <property type="entry name" value="Class II aaRS and biotin synthetases"/>
    <property type="match status" value="1"/>
</dbReference>
<dbReference type="NCBIfam" id="NF006828">
    <property type="entry name" value="PRK09350.1"/>
    <property type="match status" value="1"/>
</dbReference>
<dbReference type="InterPro" id="IPR006195">
    <property type="entry name" value="aa-tRNA-synth_II"/>
</dbReference>
<dbReference type="NCBIfam" id="TIGR00462">
    <property type="entry name" value="genX"/>
    <property type="match status" value="1"/>
</dbReference>
<dbReference type="Gene3D" id="3.30.930.10">
    <property type="entry name" value="Bira Bifunctional Protein, Domain 2"/>
    <property type="match status" value="1"/>
</dbReference>
<evidence type="ECO:0000313" key="7">
    <source>
        <dbReference type="EMBL" id="EMR13263.1"/>
    </source>
</evidence>
<dbReference type="PANTHER" id="PTHR42918">
    <property type="entry name" value="LYSYL-TRNA SYNTHETASE"/>
    <property type="match status" value="1"/>
</dbReference>
<organism evidence="7 8">
    <name type="scientific">Methylophaga lonarensis MPL</name>
    <dbReference type="NCBI Taxonomy" id="1286106"/>
    <lineage>
        <taxon>Bacteria</taxon>
        <taxon>Pseudomonadati</taxon>
        <taxon>Pseudomonadota</taxon>
        <taxon>Gammaproteobacteria</taxon>
        <taxon>Thiotrichales</taxon>
        <taxon>Piscirickettsiaceae</taxon>
        <taxon>Methylophaga</taxon>
    </lineage>
</organism>